<proteinExistence type="predicted"/>
<reference evidence="2 3" key="1">
    <citation type="submission" date="2022-09" db="EMBL/GenBank/DDBJ databases">
        <title>Genome sequencing of Flavivirga sp. MEBiC05379.</title>
        <authorList>
            <person name="Oh H.-M."/>
            <person name="Kwon K.K."/>
            <person name="Park M.J."/>
            <person name="Yang S.-H."/>
        </authorList>
    </citation>
    <scope>NUCLEOTIDE SEQUENCE [LARGE SCALE GENOMIC DNA]</scope>
    <source>
        <strain evidence="2 3">MEBiC05379</strain>
    </source>
</reference>
<keyword evidence="1" id="KW-0472">Membrane</keyword>
<feature type="transmembrane region" description="Helical" evidence="1">
    <location>
        <begin position="12"/>
        <end position="32"/>
    </location>
</feature>
<dbReference type="RefSeq" id="WP_303308545.1">
    <property type="nucleotide sequence ID" value="NZ_JAODOP010000001.1"/>
</dbReference>
<evidence type="ECO:0000313" key="3">
    <source>
        <dbReference type="Proteomes" id="UP001337305"/>
    </source>
</evidence>
<dbReference type="EMBL" id="JAODOP010000001">
    <property type="protein sequence ID" value="MEF3831535.1"/>
    <property type="molecule type" value="Genomic_DNA"/>
</dbReference>
<feature type="transmembrane region" description="Helical" evidence="1">
    <location>
        <begin position="262"/>
        <end position="280"/>
    </location>
</feature>
<keyword evidence="3" id="KW-1185">Reference proteome</keyword>
<evidence type="ECO:0000256" key="1">
    <source>
        <dbReference type="SAM" id="Phobius"/>
    </source>
</evidence>
<dbReference type="Proteomes" id="UP001337305">
    <property type="component" value="Unassembled WGS sequence"/>
</dbReference>
<sequence>MDFKLKRNNKVHVTSLTILKLSVFFVFLGRAYQYLFWDAPFRAFFWDEQLLKFFVESILKIEWDDYATSISVDNLIQGLILFFGAVYAVAAIIALIFRYNKRVHKVIILIGAVGLFILAYLLMKEQFYRFSQFFEYSLQFSIPVLLVYYKRSFVKKHLDLILKILIAAVFGAHALYAIGYYPVSGHFLDMTISITGFSEEVAKTFLLVAGVLDILVAIFIFFPRVAKYTLIYAMVWGLLTSFARIVSGFYFDFFWESIHSSLYQVIYRLPHGLIPLMVLFRMKEKTTVI</sequence>
<name>A0ABU7XLE4_9FLAO</name>
<feature type="transmembrane region" description="Helical" evidence="1">
    <location>
        <begin position="229"/>
        <end position="250"/>
    </location>
</feature>
<gene>
    <name evidence="2" type="ORF">N1F79_00195</name>
</gene>
<keyword evidence="1" id="KW-0812">Transmembrane</keyword>
<feature type="transmembrane region" description="Helical" evidence="1">
    <location>
        <begin position="201"/>
        <end position="222"/>
    </location>
</feature>
<feature type="transmembrane region" description="Helical" evidence="1">
    <location>
        <begin position="75"/>
        <end position="97"/>
    </location>
</feature>
<protein>
    <submittedName>
        <fullName evidence="2">Uncharacterized protein</fullName>
    </submittedName>
</protein>
<feature type="transmembrane region" description="Helical" evidence="1">
    <location>
        <begin position="129"/>
        <end position="148"/>
    </location>
</feature>
<feature type="transmembrane region" description="Helical" evidence="1">
    <location>
        <begin position="160"/>
        <end position="181"/>
    </location>
</feature>
<feature type="transmembrane region" description="Helical" evidence="1">
    <location>
        <begin position="106"/>
        <end position="123"/>
    </location>
</feature>
<evidence type="ECO:0000313" key="2">
    <source>
        <dbReference type="EMBL" id="MEF3831535.1"/>
    </source>
</evidence>
<comment type="caution">
    <text evidence="2">The sequence shown here is derived from an EMBL/GenBank/DDBJ whole genome shotgun (WGS) entry which is preliminary data.</text>
</comment>
<accession>A0ABU7XLE4</accession>
<organism evidence="2 3">
    <name type="scientific">Flavivirga spongiicola</name>
    <dbReference type="NCBI Taxonomy" id="421621"/>
    <lineage>
        <taxon>Bacteria</taxon>
        <taxon>Pseudomonadati</taxon>
        <taxon>Bacteroidota</taxon>
        <taxon>Flavobacteriia</taxon>
        <taxon>Flavobacteriales</taxon>
        <taxon>Flavobacteriaceae</taxon>
        <taxon>Flavivirga</taxon>
    </lineage>
</organism>
<keyword evidence="1" id="KW-1133">Transmembrane helix</keyword>